<name>A0A067DWU5_CITSI</name>
<evidence type="ECO:0000313" key="7">
    <source>
        <dbReference type="EMBL" id="KDO47293.1"/>
    </source>
</evidence>
<feature type="transmembrane region" description="Helical" evidence="6">
    <location>
        <begin position="44"/>
        <end position="64"/>
    </location>
</feature>
<dbReference type="Proteomes" id="UP000027120">
    <property type="component" value="Unassembled WGS sequence"/>
</dbReference>
<proteinExistence type="predicted"/>
<dbReference type="PaxDb" id="2711-XP_006485354.1"/>
<evidence type="ECO:0000256" key="2">
    <source>
        <dbReference type="ARBA" id="ARBA00022692"/>
    </source>
</evidence>
<dbReference type="STRING" id="2711.A0A067DWU5"/>
<keyword evidence="5 6" id="KW-0472">Membrane</keyword>
<gene>
    <name evidence="7" type="ORF">CISIN_1g021323mg</name>
</gene>
<protein>
    <submittedName>
        <fullName evidence="7">Uncharacterized protein</fullName>
    </submittedName>
</protein>
<dbReference type="NCBIfam" id="TIGR01627">
    <property type="entry name" value="A_thal_3515"/>
    <property type="match status" value="1"/>
</dbReference>
<evidence type="ECO:0000256" key="5">
    <source>
        <dbReference type="ARBA" id="ARBA00023136"/>
    </source>
</evidence>
<dbReference type="GO" id="GO:0045492">
    <property type="term" value="P:xylan biosynthetic process"/>
    <property type="evidence" value="ECO:0000318"/>
    <property type="project" value="GO_Central"/>
</dbReference>
<dbReference type="GO" id="GO:0005794">
    <property type="term" value="C:Golgi apparatus"/>
    <property type="evidence" value="ECO:0000318"/>
    <property type="project" value="GO_Central"/>
</dbReference>
<dbReference type="Pfam" id="PF21729">
    <property type="entry name" value="IRX15_IRX15L_GXM"/>
    <property type="match status" value="1"/>
</dbReference>
<accession>A0A067DWU5</accession>
<dbReference type="PANTHER" id="PTHR31444">
    <property type="entry name" value="OS11G0490100 PROTEIN"/>
    <property type="match status" value="1"/>
</dbReference>
<evidence type="ECO:0000256" key="3">
    <source>
        <dbReference type="ARBA" id="ARBA00022989"/>
    </source>
</evidence>
<keyword evidence="4" id="KW-0333">Golgi apparatus</keyword>
<keyword evidence="8" id="KW-1185">Reference proteome</keyword>
<dbReference type="eggNOG" id="ENOG502QU0G">
    <property type="taxonomic scope" value="Eukaryota"/>
</dbReference>
<organism evidence="7 8">
    <name type="scientific">Citrus sinensis</name>
    <name type="common">Sweet orange</name>
    <name type="synonym">Citrus aurantium var. sinensis</name>
    <dbReference type="NCBI Taxonomy" id="2711"/>
    <lineage>
        <taxon>Eukaryota</taxon>
        <taxon>Viridiplantae</taxon>
        <taxon>Streptophyta</taxon>
        <taxon>Embryophyta</taxon>
        <taxon>Tracheophyta</taxon>
        <taxon>Spermatophyta</taxon>
        <taxon>Magnoliopsida</taxon>
        <taxon>eudicotyledons</taxon>
        <taxon>Gunneridae</taxon>
        <taxon>Pentapetalae</taxon>
        <taxon>rosids</taxon>
        <taxon>malvids</taxon>
        <taxon>Sapindales</taxon>
        <taxon>Rutaceae</taxon>
        <taxon>Aurantioideae</taxon>
        <taxon>Citrus</taxon>
    </lineage>
</organism>
<evidence type="ECO:0000313" key="8">
    <source>
        <dbReference type="Proteomes" id="UP000027120"/>
    </source>
</evidence>
<comment type="subcellular location">
    <subcellularLocation>
        <location evidence="1">Golgi apparatus membrane</location>
        <topology evidence="1">Single-pass membrane protein</topology>
    </subcellularLocation>
</comment>
<keyword evidence="3 6" id="KW-1133">Transmembrane helix</keyword>
<sequence length="314" mass="35143">MPPEVPYPRPLLTPLVHFSAPVSPVNNKYFRGNKKMKIPGKKMIILLVFIITSLSILRLLKLAITTSPSPPSSTLLSTLQNICSSTSPSCSNTPSYSPGTSTNLPNASALTKKEFKFLSNLITSKAPCNLLIFGLDPQYLELSKANAEGITVFLEDDSNKINAVKRKSNRTQIYKVDYQRPAKDAYKLLKHARQNPACAPRSELLPSSKCKLTRKDLPQEVFKHKWDVIVVDGPRGDMLEAPGRMSTIYTASMLARNGETTNVVVHDVDRTIEKWFSWEFLCEENLVSSKGKLWNFRLTDQSNSTRFCPAETFS</sequence>
<dbReference type="GO" id="GO:0009834">
    <property type="term" value="P:plant-type secondary cell wall biogenesis"/>
    <property type="evidence" value="ECO:0000318"/>
    <property type="project" value="GO_Central"/>
</dbReference>
<keyword evidence="2 6" id="KW-0812">Transmembrane</keyword>
<dbReference type="InterPro" id="IPR006514">
    <property type="entry name" value="IRX15/GXM/AGM"/>
</dbReference>
<evidence type="ECO:0000256" key="1">
    <source>
        <dbReference type="ARBA" id="ARBA00004194"/>
    </source>
</evidence>
<evidence type="ECO:0000256" key="4">
    <source>
        <dbReference type="ARBA" id="ARBA00023034"/>
    </source>
</evidence>
<reference evidence="7 8" key="1">
    <citation type="submission" date="2014-04" db="EMBL/GenBank/DDBJ databases">
        <authorList>
            <consortium name="International Citrus Genome Consortium"/>
            <person name="Gmitter F."/>
            <person name="Chen C."/>
            <person name="Farmerie W."/>
            <person name="Harkins T."/>
            <person name="Desany B."/>
            <person name="Mohiuddin M."/>
            <person name="Kodira C."/>
            <person name="Borodovsky M."/>
            <person name="Lomsadze A."/>
            <person name="Burns P."/>
            <person name="Jenkins J."/>
            <person name="Prochnik S."/>
            <person name="Shu S."/>
            <person name="Chapman J."/>
            <person name="Pitluck S."/>
            <person name="Schmutz J."/>
            <person name="Rokhsar D."/>
        </authorList>
    </citation>
    <scope>NUCLEOTIDE SEQUENCE</scope>
</reference>
<dbReference type="AlphaFoldDB" id="A0A067DWU5"/>
<dbReference type="EMBL" id="KK785181">
    <property type="protein sequence ID" value="KDO47293.1"/>
    <property type="molecule type" value="Genomic_DNA"/>
</dbReference>
<evidence type="ECO:0000256" key="6">
    <source>
        <dbReference type="SAM" id="Phobius"/>
    </source>
</evidence>
<dbReference type="GO" id="GO:0000139">
    <property type="term" value="C:Golgi membrane"/>
    <property type="evidence" value="ECO:0007669"/>
    <property type="project" value="UniProtKB-SubCell"/>
</dbReference>